<feature type="region of interest" description="Disordered" evidence="1">
    <location>
        <begin position="1"/>
        <end position="26"/>
    </location>
</feature>
<dbReference type="EMBL" id="UINC01101908">
    <property type="protein sequence ID" value="SVC63103.1"/>
    <property type="molecule type" value="Genomic_DNA"/>
</dbReference>
<name>A0A382NPJ7_9ZZZZ</name>
<sequence>MLTDTQRQARKDRADEYNAHKAENPEMYREMRNEVMQDQINDLMAEGMDEEEAVQYLLDNPL</sequence>
<gene>
    <name evidence="2" type="ORF">METZ01_LOCUS315957</name>
</gene>
<evidence type="ECO:0000313" key="2">
    <source>
        <dbReference type="EMBL" id="SVC63103.1"/>
    </source>
</evidence>
<feature type="compositionally biased region" description="Basic and acidic residues" evidence="1">
    <location>
        <begin position="7"/>
        <end position="26"/>
    </location>
</feature>
<evidence type="ECO:0000256" key="1">
    <source>
        <dbReference type="SAM" id="MobiDB-lite"/>
    </source>
</evidence>
<protein>
    <submittedName>
        <fullName evidence="2">Uncharacterized protein</fullName>
    </submittedName>
</protein>
<accession>A0A382NPJ7</accession>
<reference evidence="2" key="1">
    <citation type="submission" date="2018-05" db="EMBL/GenBank/DDBJ databases">
        <authorList>
            <person name="Lanie J.A."/>
            <person name="Ng W.-L."/>
            <person name="Kazmierczak K.M."/>
            <person name="Andrzejewski T.M."/>
            <person name="Davidsen T.M."/>
            <person name="Wayne K.J."/>
            <person name="Tettelin H."/>
            <person name="Glass J.I."/>
            <person name="Rusch D."/>
            <person name="Podicherti R."/>
            <person name="Tsui H.-C.T."/>
            <person name="Winkler M.E."/>
        </authorList>
    </citation>
    <scope>NUCLEOTIDE SEQUENCE</scope>
</reference>
<organism evidence="2">
    <name type="scientific">marine metagenome</name>
    <dbReference type="NCBI Taxonomy" id="408172"/>
    <lineage>
        <taxon>unclassified sequences</taxon>
        <taxon>metagenomes</taxon>
        <taxon>ecological metagenomes</taxon>
    </lineage>
</organism>
<proteinExistence type="predicted"/>
<dbReference type="AlphaFoldDB" id="A0A382NPJ7"/>